<dbReference type="WBParaSite" id="HNAJ_0001320901-mRNA-1">
    <property type="protein sequence ID" value="HNAJ_0001320901-mRNA-1"/>
    <property type="gene ID" value="HNAJ_0001320901"/>
</dbReference>
<reference evidence="1" key="1">
    <citation type="submission" date="2017-02" db="UniProtKB">
        <authorList>
            <consortium name="WormBaseParasite"/>
        </authorList>
    </citation>
    <scope>IDENTIFICATION</scope>
</reference>
<proteinExistence type="predicted"/>
<name>A0A0R3TZB0_RODNA</name>
<protein>
    <submittedName>
        <fullName evidence="1">Ovule protein</fullName>
    </submittedName>
</protein>
<dbReference type="AlphaFoldDB" id="A0A0R3TZB0"/>
<evidence type="ECO:0000313" key="1">
    <source>
        <dbReference type="WBParaSite" id="HNAJ_0001320901-mRNA-1"/>
    </source>
</evidence>
<sequence>LKVRTFFKKCVKHATPKYPLFSLAQLHSRRLGVCPDKSGKCCLLLLCEPLGSLID</sequence>
<organism evidence="1">
    <name type="scientific">Rodentolepis nana</name>
    <name type="common">Dwarf tapeworm</name>
    <name type="synonym">Hymenolepis nana</name>
    <dbReference type="NCBI Taxonomy" id="102285"/>
    <lineage>
        <taxon>Eukaryota</taxon>
        <taxon>Metazoa</taxon>
        <taxon>Spiralia</taxon>
        <taxon>Lophotrochozoa</taxon>
        <taxon>Platyhelminthes</taxon>
        <taxon>Cestoda</taxon>
        <taxon>Eucestoda</taxon>
        <taxon>Cyclophyllidea</taxon>
        <taxon>Hymenolepididae</taxon>
        <taxon>Rodentolepis</taxon>
    </lineage>
</organism>
<accession>A0A0R3TZB0</accession>